<protein>
    <submittedName>
        <fullName evidence="2">Uncharacterized protein</fullName>
    </submittedName>
</protein>
<proteinExistence type="predicted"/>
<dbReference type="EMBL" id="JARQWQ010000217">
    <property type="protein sequence ID" value="KAK2547090.1"/>
    <property type="molecule type" value="Genomic_DNA"/>
</dbReference>
<keyword evidence="3" id="KW-1185">Reference proteome</keyword>
<evidence type="ECO:0000256" key="1">
    <source>
        <dbReference type="SAM" id="MobiDB-lite"/>
    </source>
</evidence>
<gene>
    <name evidence="2" type="ORF">P5673_033141</name>
</gene>
<dbReference type="Proteomes" id="UP001249851">
    <property type="component" value="Unassembled WGS sequence"/>
</dbReference>
<comment type="caution">
    <text evidence="2">The sequence shown here is derived from an EMBL/GenBank/DDBJ whole genome shotgun (WGS) entry which is preliminary data.</text>
</comment>
<feature type="region of interest" description="Disordered" evidence="1">
    <location>
        <begin position="125"/>
        <end position="144"/>
    </location>
</feature>
<reference evidence="2" key="2">
    <citation type="journal article" date="2023" name="Science">
        <title>Genomic signatures of disease resistance in endangered staghorn corals.</title>
        <authorList>
            <person name="Vollmer S.V."/>
            <person name="Selwyn J.D."/>
            <person name="Despard B.A."/>
            <person name="Roesel C.L."/>
        </authorList>
    </citation>
    <scope>NUCLEOTIDE SEQUENCE</scope>
    <source>
        <strain evidence="2">K2</strain>
    </source>
</reference>
<sequence length="212" mass="24107">MGLSHKVCHIGRIRRDVDELIRKKRANTSFEGVSRKKEGDEDWERVNSRNPYAPYRVKPRHNSAIQPDPDESVIVLNALTESQPNAGRTQRLGIEYATTIQNPAVTEKQATPQQIPYQYTNNGFSPEITGNSSLQDSGSEDSQPVYENREIFSDETPAGNNNNQIIKEPIYQNTGELAVENNPEREITYTRNISDLTEKRKENESSERLKTC</sequence>
<name>A0AAD9PQN3_ACRCE</name>
<feature type="compositionally biased region" description="Polar residues" evidence="1">
    <location>
        <begin position="125"/>
        <end position="142"/>
    </location>
</feature>
<evidence type="ECO:0000313" key="3">
    <source>
        <dbReference type="Proteomes" id="UP001249851"/>
    </source>
</evidence>
<reference evidence="2" key="1">
    <citation type="journal article" date="2023" name="G3 (Bethesda)">
        <title>Whole genome assembly and annotation of the endangered Caribbean coral Acropora cervicornis.</title>
        <authorList>
            <person name="Selwyn J.D."/>
            <person name="Vollmer S.V."/>
        </authorList>
    </citation>
    <scope>NUCLEOTIDE SEQUENCE</scope>
    <source>
        <strain evidence="2">K2</strain>
    </source>
</reference>
<dbReference type="AlphaFoldDB" id="A0AAD9PQN3"/>
<organism evidence="2 3">
    <name type="scientific">Acropora cervicornis</name>
    <name type="common">Staghorn coral</name>
    <dbReference type="NCBI Taxonomy" id="6130"/>
    <lineage>
        <taxon>Eukaryota</taxon>
        <taxon>Metazoa</taxon>
        <taxon>Cnidaria</taxon>
        <taxon>Anthozoa</taxon>
        <taxon>Hexacorallia</taxon>
        <taxon>Scleractinia</taxon>
        <taxon>Astrocoeniina</taxon>
        <taxon>Acroporidae</taxon>
        <taxon>Acropora</taxon>
    </lineage>
</organism>
<accession>A0AAD9PQN3</accession>
<evidence type="ECO:0000313" key="2">
    <source>
        <dbReference type="EMBL" id="KAK2547090.1"/>
    </source>
</evidence>